<dbReference type="EMBL" id="GELH01000172">
    <property type="protein sequence ID" value="JAS04100.1"/>
    <property type="molecule type" value="Transcribed_RNA"/>
</dbReference>
<evidence type="ECO:0000259" key="3">
    <source>
        <dbReference type="PROSITE" id="PS50041"/>
    </source>
</evidence>
<organism evidence="4">
    <name type="scientific">Pinctada fucata</name>
    <name type="common">Akoya pearl oyster</name>
    <name type="synonym">Pinctada imbricata fucata</name>
    <dbReference type="NCBI Taxonomy" id="50426"/>
    <lineage>
        <taxon>Eukaryota</taxon>
        <taxon>Metazoa</taxon>
        <taxon>Spiralia</taxon>
        <taxon>Lophotrochozoa</taxon>
        <taxon>Mollusca</taxon>
        <taxon>Bivalvia</taxon>
        <taxon>Autobranchia</taxon>
        <taxon>Pteriomorphia</taxon>
        <taxon>Pterioida</taxon>
        <taxon>Pterioidea</taxon>
        <taxon>Pteriidae</taxon>
        <taxon>Pinctada</taxon>
    </lineage>
</organism>
<feature type="chain" id="PRO_5013481413" description="C-type lectin domain-containing protein" evidence="2">
    <location>
        <begin position="19"/>
        <end position="164"/>
    </location>
</feature>
<dbReference type="PROSITE" id="PS00615">
    <property type="entry name" value="C_TYPE_LECTIN_1"/>
    <property type="match status" value="1"/>
</dbReference>
<dbReference type="EMBL" id="GELH01000171">
    <property type="protein sequence ID" value="JAS04101.1"/>
    <property type="molecule type" value="Transcribed_RNA"/>
</dbReference>
<dbReference type="Gene3D" id="3.10.100.10">
    <property type="entry name" value="Mannose-Binding Protein A, subunit A"/>
    <property type="match status" value="1"/>
</dbReference>
<keyword evidence="1" id="KW-1015">Disulfide bond</keyword>
<dbReference type="InterPro" id="IPR016187">
    <property type="entry name" value="CTDL_fold"/>
</dbReference>
<accession>A0A194AQN2</accession>
<feature type="domain" description="C-type lectin" evidence="3">
    <location>
        <begin position="28"/>
        <end position="152"/>
    </location>
</feature>
<dbReference type="InterPro" id="IPR001304">
    <property type="entry name" value="C-type_lectin-like"/>
</dbReference>
<evidence type="ECO:0000313" key="4">
    <source>
        <dbReference type="EMBL" id="JAS04101.1"/>
    </source>
</evidence>
<dbReference type="Pfam" id="PF00059">
    <property type="entry name" value="Lectin_C"/>
    <property type="match status" value="1"/>
</dbReference>
<reference evidence="4" key="1">
    <citation type="submission" date="2016-03" db="EMBL/GenBank/DDBJ databases">
        <authorList>
            <person name="Ploux O."/>
        </authorList>
    </citation>
    <scope>NUCLEOTIDE SEQUENCE</scope>
    <source>
        <tissue evidence="4">Mantle</tissue>
    </source>
</reference>
<dbReference type="SUPFAM" id="SSF56436">
    <property type="entry name" value="C-type lectin-like"/>
    <property type="match status" value="1"/>
</dbReference>
<dbReference type="InterPro" id="IPR050111">
    <property type="entry name" value="C-type_lectin/snaclec_domain"/>
</dbReference>
<dbReference type="AlphaFoldDB" id="A0A194AQN2"/>
<sequence length="164" mass="18461">MIVINHAAFALVITSAYAAFCPNGWVPHDDSCYLFSRDKQMWPVAAAHCAALNAQLPIIETEREDNFLQQTLRGLHANDRNINHTYYSIGGTDIATETEWVWAKTHQPFGYTGWGKNEPDSIGDQDCLVMGGPQDFMWNDSRCTDLFFFICEMKGYEGGDIIGK</sequence>
<evidence type="ECO:0000256" key="2">
    <source>
        <dbReference type="SAM" id="SignalP"/>
    </source>
</evidence>
<dbReference type="SMART" id="SM00034">
    <property type="entry name" value="CLECT"/>
    <property type="match status" value="1"/>
</dbReference>
<proteinExistence type="predicted"/>
<evidence type="ECO:0000256" key="1">
    <source>
        <dbReference type="ARBA" id="ARBA00023157"/>
    </source>
</evidence>
<feature type="signal peptide" evidence="2">
    <location>
        <begin position="1"/>
        <end position="18"/>
    </location>
</feature>
<dbReference type="InterPro" id="IPR016186">
    <property type="entry name" value="C-type_lectin-like/link_sf"/>
</dbReference>
<dbReference type="PANTHER" id="PTHR22803">
    <property type="entry name" value="MANNOSE, PHOSPHOLIPASE, LECTIN RECEPTOR RELATED"/>
    <property type="match status" value="1"/>
</dbReference>
<name>A0A194AQN2_PINFU</name>
<keyword evidence="2" id="KW-0732">Signal</keyword>
<dbReference type="InterPro" id="IPR018378">
    <property type="entry name" value="C-type_lectin_CS"/>
</dbReference>
<dbReference type="CDD" id="cd00037">
    <property type="entry name" value="CLECT"/>
    <property type="match status" value="1"/>
</dbReference>
<protein>
    <recommendedName>
        <fullName evidence="3">C-type lectin domain-containing protein</fullName>
    </recommendedName>
</protein>
<dbReference type="PROSITE" id="PS50041">
    <property type="entry name" value="C_TYPE_LECTIN_2"/>
    <property type="match status" value="1"/>
</dbReference>